<organism evidence="3 4">
    <name type="scientific">Liparis tanakae</name>
    <name type="common">Tanaka's snailfish</name>
    <dbReference type="NCBI Taxonomy" id="230148"/>
    <lineage>
        <taxon>Eukaryota</taxon>
        <taxon>Metazoa</taxon>
        <taxon>Chordata</taxon>
        <taxon>Craniata</taxon>
        <taxon>Vertebrata</taxon>
        <taxon>Euteleostomi</taxon>
        <taxon>Actinopterygii</taxon>
        <taxon>Neopterygii</taxon>
        <taxon>Teleostei</taxon>
        <taxon>Neoteleostei</taxon>
        <taxon>Acanthomorphata</taxon>
        <taxon>Eupercaria</taxon>
        <taxon>Perciformes</taxon>
        <taxon>Cottioidei</taxon>
        <taxon>Cottales</taxon>
        <taxon>Liparidae</taxon>
        <taxon>Liparis</taxon>
    </lineage>
</organism>
<dbReference type="AlphaFoldDB" id="A0A4Z2GA75"/>
<evidence type="ECO:0000313" key="3">
    <source>
        <dbReference type="EMBL" id="TNN50477.1"/>
    </source>
</evidence>
<keyword evidence="4" id="KW-1185">Reference proteome</keyword>
<keyword evidence="2" id="KW-0472">Membrane</keyword>
<keyword evidence="2" id="KW-1133">Transmembrane helix</keyword>
<evidence type="ECO:0000256" key="2">
    <source>
        <dbReference type="SAM" id="Phobius"/>
    </source>
</evidence>
<feature type="transmembrane region" description="Helical" evidence="2">
    <location>
        <begin position="163"/>
        <end position="185"/>
    </location>
</feature>
<dbReference type="EMBL" id="SRLO01000615">
    <property type="protein sequence ID" value="TNN50477.1"/>
    <property type="molecule type" value="Genomic_DNA"/>
</dbReference>
<reference evidence="3 4" key="1">
    <citation type="submission" date="2019-03" db="EMBL/GenBank/DDBJ databases">
        <title>First draft genome of Liparis tanakae, snailfish: a comprehensive survey of snailfish specific genes.</title>
        <authorList>
            <person name="Kim W."/>
            <person name="Song I."/>
            <person name="Jeong J.-H."/>
            <person name="Kim D."/>
            <person name="Kim S."/>
            <person name="Ryu S."/>
            <person name="Song J.Y."/>
            <person name="Lee S.K."/>
        </authorList>
    </citation>
    <scope>NUCLEOTIDE SEQUENCE [LARGE SCALE GENOMIC DNA]</scope>
    <source>
        <tissue evidence="3">Muscle</tissue>
    </source>
</reference>
<proteinExistence type="predicted"/>
<accession>A0A4Z2GA75</accession>
<gene>
    <name evidence="3" type="ORF">EYF80_039287</name>
</gene>
<name>A0A4Z2GA75_9TELE</name>
<evidence type="ECO:0000313" key="4">
    <source>
        <dbReference type="Proteomes" id="UP000314294"/>
    </source>
</evidence>
<comment type="caution">
    <text evidence="3">The sequence shown here is derived from an EMBL/GenBank/DDBJ whole genome shotgun (WGS) entry which is preliminary data.</text>
</comment>
<feature type="transmembrane region" description="Helical" evidence="2">
    <location>
        <begin position="12"/>
        <end position="31"/>
    </location>
</feature>
<feature type="transmembrane region" description="Helical" evidence="2">
    <location>
        <begin position="97"/>
        <end position="119"/>
    </location>
</feature>
<feature type="transmembrane region" description="Helical" evidence="2">
    <location>
        <begin position="125"/>
        <end position="143"/>
    </location>
</feature>
<dbReference type="Proteomes" id="UP000314294">
    <property type="component" value="Unassembled WGS sequence"/>
</dbReference>
<evidence type="ECO:0000256" key="1">
    <source>
        <dbReference type="SAM" id="MobiDB-lite"/>
    </source>
</evidence>
<sequence length="402" mass="42713">MAVCSLPFAPHSSILLFSSSLLSRSCFFLFSSCHSSSLFFIVSCRSASLFFLSSSCLSHSRLFLSRSFFSHSLFFLSSSCLSHSLRCLSSSSRSASLLLLSSSCLLFLSCSCLSRSLLLLSSSCLSSSLFFLSSSFFSSSFLFRSSSRFCLTSHSFFRRSSSLMFLSCSSLSLFLLSSACIGFLLRRPGRGLLVELVGGGRLASLTSRLQQSVQLGGGTGEAPAGGGLGRRLSSSLPTAIVHGAACRGRRDHPGHTGHGYAARHPAVAVAAEGARRLGNGEVGSDDGRSGGVGRGQRRADVVVVLGGNRNTTIHDVVVALLALRLHGAHFANAEVLRCCWREEEEEEEEEEEGDPCAPALDEAGSGCKAHCCCCCWLQEGLLVTIGRGGAALPGSGWMPRER</sequence>
<keyword evidence="2" id="KW-0812">Transmembrane</keyword>
<protein>
    <submittedName>
        <fullName evidence="3">Uncharacterized protein</fullName>
    </submittedName>
</protein>
<feature type="region of interest" description="Disordered" evidence="1">
    <location>
        <begin position="275"/>
        <end position="294"/>
    </location>
</feature>